<dbReference type="AlphaFoldDB" id="A0AAN6J6A5"/>
<dbReference type="GO" id="GO:0008139">
    <property type="term" value="F:nuclear localization sequence binding"/>
    <property type="evidence" value="ECO:0007669"/>
    <property type="project" value="InterPro"/>
</dbReference>
<dbReference type="GO" id="GO:0051028">
    <property type="term" value="P:mRNA transport"/>
    <property type="evidence" value="ECO:0007669"/>
    <property type="project" value="UniProtKB-KW"/>
</dbReference>
<evidence type="ECO:0000313" key="10">
    <source>
        <dbReference type="Proteomes" id="UP001168146"/>
    </source>
</evidence>
<protein>
    <recommendedName>
        <fullName evidence="11">Nucleoporin Nup54 alpha-helical domain-containing protein</fullName>
    </recommendedName>
</protein>
<dbReference type="PANTHER" id="PTHR13437">
    <property type="entry name" value="NUCLEOPORIN P58/P45 NUCLEOPORIN-LIKE PROTEIN 1"/>
    <property type="match status" value="1"/>
</dbReference>
<dbReference type="Pfam" id="PF13634">
    <property type="entry name" value="Nucleoporin_FG"/>
    <property type="match status" value="2"/>
</dbReference>
<keyword evidence="3" id="KW-0509">mRNA transport</keyword>
<keyword evidence="5" id="KW-0811">Translocation</keyword>
<dbReference type="Proteomes" id="UP001168146">
    <property type="component" value="Unassembled WGS sequence"/>
</dbReference>
<dbReference type="InterPro" id="IPR025574">
    <property type="entry name" value="Nucleoporin_FG_rpt"/>
</dbReference>
<evidence type="ECO:0000256" key="5">
    <source>
        <dbReference type="ARBA" id="ARBA00023010"/>
    </source>
</evidence>
<evidence type="ECO:0000256" key="6">
    <source>
        <dbReference type="ARBA" id="ARBA00023132"/>
    </source>
</evidence>
<keyword evidence="6" id="KW-0906">Nuclear pore complex</keyword>
<dbReference type="GO" id="GO:0015031">
    <property type="term" value="P:protein transport"/>
    <property type="evidence" value="ECO:0007669"/>
    <property type="project" value="UniProtKB-KW"/>
</dbReference>
<keyword evidence="7" id="KW-0539">Nucleus</keyword>
<feature type="compositionally biased region" description="Low complexity" evidence="8">
    <location>
        <begin position="273"/>
        <end position="287"/>
    </location>
</feature>
<dbReference type="Pfam" id="PF21121">
    <property type="entry name" value="Nup49_C"/>
    <property type="match status" value="1"/>
</dbReference>
<dbReference type="PANTHER" id="PTHR13437:SF2">
    <property type="entry name" value="NUCLEOPORIN P58_P45"/>
    <property type="match status" value="1"/>
</dbReference>
<evidence type="ECO:0000256" key="4">
    <source>
        <dbReference type="ARBA" id="ARBA00022927"/>
    </source>
</evidence>
<organism evidence="9 10">
    <name type="scientific">Friedmanniomyces endolithicus</name>
    <dbReference type="NCBI Taxonomy" id="329885"/>
    <lineage>
        <taxon>Eukaryota</taxon>
        <taxon>Fungi</taxon>
        <taxon>Dikarya</taxon>
        <taxon>Ascomycota</taxon>
        <taxon>Pezizomycotina</taxon>
        <taxon>Dothideomycetes</taxon>
        <taxon>Dothideomycetidae</taxon>
        <taxon>Mycosphaerellales</taxon>
        <taxon>Teratosphaeriaceae</taxon>
        <taxon>Friedmanniomyces</taxon>
    </lineage>
</organism>
<feature type="compositionally biased region" description="Polar residues" evidence="8">
    <location>
        <begin position="259"/>
        <end position="272"/>
    </location>
</feature>
<dbReference type="GO" id="GO:0005643">
    <property type="term" value="C:nuclear pore"/>
    <property type="evidence" value="ECO:0007669"/>
    <property type="project" value="UniProtKB-SubCell"/>
</dbReference>
<evidence type="ECO:0000256" key="7">
    <source>
        <dbReference type="ARBA" id="ARBA00023242"/>
    </source>
</evidence>
<sequence length="748" mass="77836">MAKPTAYQAIMASLASPKRNSGTPFTMLTPQPQPQSQPSLTKATSSGQQNQRQQNNPPPSQAGSLFGGGGGAAAQGQTQTGQAGGLFGATQVAQPQQQTGGLFGNTQAAQPQATSLFGNTQAAQPQGNSLFGNTQGAQSPATGLFGNTQAPQAQSSSLFGNTNAQPSTSLFGNTNAQPSASSFGNTNAQPSTSLFGNTNAPPSTSLFGNSLAQPRPQQTGGMFASMNNNTSTSSLFGNPTNVPPTNNNTMGSNSLFGSLGQQSQPQSNMFGMSNQNQNQNQPNNNSSVFGMSAIAPQQLNASLLSASQYRASNLSAPFVGTLSMGQPGSQSAQQQSQQQQQQSGSTIGAVKVHTVDLRGTTRFADCHESLQEQFESVDTMIQKQERFCREIQAMLQKHEQDILCLPPSVQVVSGLAENVEMLLSRDAQGVQSAKAEASRQRKDFERAGRVAENLMLGAVGYAVPSSMVGYGNGGHGGGEAEEGFDTDLIGNYFAPMATALQGTLEGYAANLADIEGHLGVIEGSAVAQARRLAAKRAGVGSGGAVGGDETVRELAETLTGFEQSLLGVAGVFWGGWGGGSVGERVVGWLDGRGEEAGVATRALTKDRHCGLEYGEHCCDFNGDISGYCGVSTAASPQKPILHHPLLPAILRTQRLLNCSTKLLIPPTQRPNAPDSVHITFLEFSCASIQLGLAYKKNARIPRNNPIVAAPTSSARSLIPLLPAMYWTSMVVPIPASPAAKKMSGAVSP</sequence>
<feature type="compositionally biased region" description="Polar residues" evidence="8">
    <location>
        <begin position="18"/>
        <end position="29"/>
    </location>
</feature>
<comment type="caution">
    <text evidence="9">The sequence shown here is derived from an EMBL/GenBank/DDBJ whole genome shotgun (WGS) entry which is preliminary data.</text>
</comment>
<evidence type="ECO:0000256" key="3">
    <source>
        <dbReference type="ARBA" id="ARBA00022816"/>
    </source>
</evidence>
<evidence type="ECO:0000313" key="9">
    <source>
        <dbReference type="EMBL" id="KAK0318476.1"/>
    </source>
</evidence>
<reference evidence="9" key="1">
    <citation type="submission" date="2021-12" db="EMBL/GenBank/DDBJ databases">
        <title>Black yeast isolated from Biological Soil Crust.</title>
        <authorList>
            <person name="Kurbessoian T."/>
        </authorList>
    </citation>
    <scope>NUCLEOTIDE SEQUENCE</scope>
    <source>
        <strain evidence="9">CCFEE 5208</strain>
    </source>
</reference>
<feature type="compositionally biased region" description="Low complexity" evidence="8">
    <location>
        <begin position="325"/>
        <end position="345"/>
    </location>
</feature>
<feature type="region of interest" description="Disordered" evidence="8">
    <location>
        <begin position="1"/>
        <end position="82"/>
    </location>
</feature>
<comment type="subcellular location">
    <subcellularLocation>
        <location evidence="1">Nucleus</location>
        <location evidence="1">Nuclear pore complex</location>
    </subcellularLocation>
</comment>
<gene>
    <name evidence="9" type="ORF">LTR82_010538</name>
</gene>
<evidence type="ECO:0008006" key="11">
    <source>
        <dbReference type="Google" id="ProtNLM"/>
    </source>
</evidence>
<evidence type="ECO:0000256" key="1">
    <source>
        <dbReference type="ARBA" id="ARBA00004567"/>
    </source>
</evidence>
<evidence type="ECO:0000256" key="8">
    <source>
        <dbReference type="SAM" id="MobiDB-lite"/>
    </source>
</evidence>
<proteinExistence type="predicted"/>
<keyword evidence="4" id="KW-0653">Protein transport</keyword>
<name>A0AAN6J6A5_9PEZI</name>
<evidence type="ECO:0000256" key="2">
    <source>
        <dbReference type="ARBA" id="ARBA00022448"/>
    </source>
</evidence>
<dbReference type="GO" id="GO:0017056">
    <property type="term" value="F:structural constituent of nuclear pore"/>
    <property type="evidence" value="ECO:0007669"/>
    <property type="project" value="InterPro"/>
</dbReference>
<feature type="region of interest" description="Disordered" evidence="8">
    <location>
        <begin position="120"/>
        <end position="219"/>
    </location>
</feature>
<accession>A0AAN6J6A5</accession>
<feature type="region of interest" description="Disordered" evidence="8">
    <location>
        <begin position="320"/>
        <end position="347"/>
    </location>
</feature>
<feature type="compositionally biased region" description="Low complexity" evidence="8">
    <location>
        <begin position="34"/>
        <end position="55"/>
    </location>
</feature>
<dbReference type="InterPro" id="IPR024882">
    <property type="entry name" value="NUP58/p45/49"/>
</dbReference>
<keyword evidence="2" id="KW-0813">Transport</keyword>
<dbReference type="EMBL" id="JASUXU010000036">
    <property type="protein sequence ID" value="KAK0318476.1"/>
    <property type="molecule type" value="Genomic_DNA"/>
</dbReference>
<feature type="region of interest" description="Disordered" evidence="8">
    <location>
        <begin position="259"/>
        <end position="289"/>
    </location>
</feature>